<protein>
    <submittedName>
        <fullName evidence="1">Uncharacterized protein</fullName>
    </submittedName>
</protein>
<dbReference type="EMBL" id="JASCZI010123620">
    <property type="protein sequence ID" value="MED6165524.1"/>
    <property type="molecule type" value="Genomic_DNA"/>
</dbReference>
<dbReference type="Proteomes" id="UP001341840">
    <property type="component" value="Unassembled WGS sequence"/>
</dbReference>
<evidence type="ECO:0000313" key="2">
    <source>
        <dbReference type="Proteomes" id="UP001341840"/>
    </source>
</evidence>
<accession>A0ABU6UXC1</accession>
<proteinExistence type="predicted"/>
<keyword evidence="2" id="KW-1185">Reference proteome</keyword>
<name>A0ABU6UXC1_9FABA</name>
<gene>
    <name evidence="1" type="ORF">PIB30_100346</name>
</gene>
<organism evidence="1 2">
    <name type="scientific">Stylosanthes scabra</name>
    <dbReference type="NCBI Taxonomy" id="79078"/>
    <lineage>
        <taxon>Eukaryota</taxon>
        <taxon>Viridiplantae</taxon>
        <taxon>Streptophyta</taxon>
        <taxon>Embryophyta</taxon>
        <taxon>Tracheophyta</taxon>
        <taxon>Spermatophyta</taxon>
        <taxon>Magnoliopsida</taxon>
        <taxon>eudicotyledons</taxon>
        <taxon>Gunneridae</taxon>
        <taxon>Pentapetalae</taxon>
        <taxon>rosids</taxon>
        <taxon>fabids</taxon>
        <taxon>Fabales</taxon>
        <taxon>Fabaceae</taxon>
        <taxon>Papilionoideae</taxon>
        <taxon>50 kb inversion clade</taxon>
        <taxon>dalbergioids sensu lato</taxon>
        <taxon>Dalbergieae</taxon>
        <taxon>Pterocarpus clade</taxon>
        <taxon>Stylosanthes</taxon>
    </lineage>
</organism>
<evidence type="ECO:0000313" key="1">
    <source>
        <dbReference type="EMBL" id="MED6165524.1"/>
    </source>
</evidence>
<reference evidence="1 2" key="1">
    <citation type="journal article" date="2023" name="Plants (Basel)">
        <title>Bridging the Gap: Combining Genomics and Transcriptomics Approaches to Understand Stylosanthes scabra, an Orphan Legume from the Brazilian Caatinga.</title>
        <authorList>
            <person name="Ferreira-Neto J.R.C."/>
            <person name="da Silva M.D."/>
            <person name="Binneck E."/>
            <person name="de Melo N.F."/>
            <person name="da Silva R.H."/>
            <person name="de Melo A.L.T.M."/>
            <person name="Pandolfi V."/>
            <person name="Bustamante F.O."/>
            <person name="Brasileiro-Vidal A.C."/>
            <person name="Benko-Iseppon A.M."/>
        </authorList>
    </citation>
    <scope>NUCLEOTIDE SEQUENCE [LARGE SCALE GENOMIC DNA]</scope>
    <source>
        <tissue evidence="1">Leaves</tissue>
    </source>
</reference>
<comment type="caution">
    <text evidence="1">The sequence shown here is derived from an EMBL/GenBank/DDBJ whole genome shotgun (WGS) entry which is preliminary data.</text>
</comment>
<sequence length="130" mass="15677">MATMQQHYDQKWDAFQQRFDEAQAENQESFGEINTRINQMDDQLSYLCYNHQIANESMFFPYQNTMRQFREMEHQQIPINLANLNAHRAKEEEMHQERMRYEKVLEEAAVQRAKELNKGKSKKRAVNVMT</sequence>